<name>A0ABW7MMN5_9GAMM</name>
<accession>A0ABW7MMN5</accession>
<sequence>MEIPQQLLAFIDVKYVPAFTVAVTLFSLLLKLAAPLLSALEAHDKHFVRKPMERLKALRSSAAKNPDLSQYLESSIELEAFRIASGINTSRAKMEFLLALNKDGTWTKPQLRSVCRHLEVADDDGKPKLIIRGFDKFVAYWSVSASTSFALFGATVFTLLAAQSSVISFITGAGTFVVCLLFARFILSDYIHYKIARRAQAVLAKQQGDA</sequence>
<evidence type="ECO:0000313" key="3">
    <source>
        <dbReference type="Proteomes" id="UP001609932"/>
    </source>
</evidence>
<dbReference type="EMBL" id="JBHEGD010000002">
    <property type="protein sequence ID" value="MFH6601824.1"/>
    <property type="molecule type" value="Genomic_DNA"/>
</dbReference>
<keyword evidence="3" id="KW-1185">Reference proteome</keyword>
<keyword evidence="1" id="KW-0812">Transmembrane</keyword>
<keyword evidence="1" id="KW-0472">Membrane</keyword>
<reference evidence="2 3" key="1">
    <citation type="submission" date="2024-09" db="EMBL/GenBank/DDBJ databases">
        <title>Elucidation of the Bokeelamides from Bacteria Associated with Moon Snail Egg Collars.</title>
        <authorList>
            <person name="Campbell R."/>
            <person name="Piedl K."/>
            <person name="Mevers E."/>
        </authorList>
    </citation>
    <scope>NUCLEOTIDE SEQUENCE [LARGE SCALE GENOMIC DNA]</scope>
    <source>
        <strain evidence="2 3">EM133</strain>
    </source>
</reference>
<gene>
    <name evidence="2" type="ORF">ACEVAQ_24300</name>
</gene>
<evidence type="ECO:0000313" key="2">
    <source>
        <dbReference type="EMBL" id="MFH6601824.1"/>
    </source>
</evidence>
<feature type="transmembrane region" description="Helical" evidence="1">
    <location>
        <begin position="138"/>
        <end position="160"/>
    </location>
</feature>
<organism evidence="2 3">
    <name type="scientific">Ectopseudomonas khazarica</name>
    <dbReference type="NCBI Taxonomy" id="2502979"/>
    <lineage>
        <taxon>Bacteria</taxon>
        <taxon>Pseudomonadati</taxon>
        <taxon>Pseudomonadota</taxon>
        <taxon>Gammaproteobacteria</taxon>
        <taxon>Pseudomonadales</taxon>
        <taxon>Pseudomonadaceae</taxon>
        <taxon>Ectopseudomonas</taxon>
    </lineage>
</organism>
<keyword evidence="1" id="KW-1133">Transmembrane helix</keyword>
<dbReference type="RefSeq" id="WP_395274044.1">
    <property type="nucleotide sequence ID" value="NZ_JBHEGD010000002.1"/>
</dbReference>
<feature type="transmembrane region" description="Helical" evidence="1">
    <location>
        <begin position="15"/>
        <end position="40"/>
    </location>
</feature>
<protein>
    <submittedName>
        <fullName evidence="2">Uncharacterized protein</fullName>
    </submittedName>
</protein>
<comment type="caution">
    <text evidence="2">The sequence shown here is derived from an EMBL/GenBank/DDBJ whole genome shotgun (WGS) entry which is preliminary data.</text>
</comment>
<dbReference type="Proteomes" id="UP001609932">
    <property type="component" value="Unassembled WGS sequence"/>
</dbReference>
<evidence type="ECO:0000256" key="1">
    <source>
        <dbReference type="SAM" id="Phobius"/>
    </source>
</evidence>
<proteinExistence type="predicted"/>
<feature type="transmembrane region" description="Helical" evidence="1">
    <location>
        <begin position="166"/>
        <end position="187"/>
    </location>
</feature>